<evidence type="ECO:0000256" key="1">
    <source>
        <dbReference type="ARBA" id="ARBA00004651"/>
    </source>
</evidence>
<dbReference type="OrthoDB" id="9770036at2"/>
<protein>
    <submittedName>
        <fullName evidence="10">Efflux ABC transporter, permease protein</fullName>
    </submittedName>
</protein>
<comment type="subcellular location">
    <subcellularLocation>
        <location evidence="1">Cell membrane</location>
        <topology evidence="1">Multi-pass membrane protein</topology>
    </subcellularLocation>
</comment>
<gene>
    <name evidence="10" type="ORF">HMPREF1866_00234</name>
</gene>
<dbReference type="Proteomes" id="UP000070394">
    <property type="component" value="Unassembled WGS sequence"/>
</dbReference>
<evidence type="ECO:0000313" key="11">
    <source>
        <dbReference type="Proteomes" id="UP000070394"/>
    </source>
</evidence>
<evidence type="ECO:0000256" key="4">
    <source>
        <dbReference type="ARBA" id="ARBA00022989"/>
    </source>
</evidence>
<evidence type="ECO:0000256" key="7">
    <source>
        <dbReference type="SAM" id="Phobius"/>
    </source>
</evidence>
<evidence type="ECO:0000313" key="10">
    <source>
        <dbReference type="EMBL" id="KXB60786.1"/>
    </source>
</evidence>
<dbReference type="EMBL" id="LSDA01000010">
    <property type="protein sequence ID" value="KXB60786.1"/>
    <property type="molecule type" value="Genomic_DNA"/>
</dbReference>
<keyword evidence="5 7" id="KW-0472">Membrane</keyword>
<evidence type="ECO:0000256" key="3">
    <source>
        <dbReference type="ARBA" id="ARBA00022692"/>
    </source>
</evidence>
<dbReference type="InterPro" id="IPR003838">
    <property type="entry name" value="ABC3_permease_C"/>
</dbReference>
<evidence type="ECO:0000256" key="5">
    <source>
        <dbReference type="ARBA" id="ARBA00023136"/>
    </source>
</evidence>
<dbReference type="STRING" id="467210.HMPREF1866_00234"/>
<dbReference type="Pfam" id="PF02687">
    <property type="entry name" value="FtsX"/>
    <property type="match status" value="1"/>
</dbReference>
<accession>A0A133ZZB7</accession>
<keyword evidence="11" id="KW-1185">Reference proteome</keyword>
<proteinExistence type="inferred from homology"/>
<organism evidence="10 11">
    <name type="scientific">Lachnoanaerobaculum saburreum</name>
    <dbReference type="NCBI Taxonomy" id="467210"/>
    <lineage>
        <taxon>Bacteria</taxon>
        <taxon>Bacillati</taxon>
        <taxon>Bacillota</taxon>
        <taxon>Clostridia</taxon>
        <taxon>Lachnospirales</taxon>
        <taxon>Lachnospiraceae</taxon>
        <taxon>Lachnoanaerobaculum</taxon>
    </lineage>
</organism>
<sequence length="398" mass="42946">MEVVKIMLQSFKLAIKSIIANKMRSFLTMLGLIIGVSAVVILVSVMMGYLNNMVKSFMDMGANTISVSLVNTPARQASIDQMYDFFNENRDIFSEMSPQVGVSGTIKVGTTKSTSTTVSGVSEYYSKMKNYKLEKGRNLSYADMISRQKVVVIGYYVALKLFGSPKEALGQIIKINGSAFTVVGVVERQDKKQLSARGSDDFAFMPYSTAGQLNGTSVPDTYTFATVDTKVSDKAVTLLKDFLKTIYTQKETYFVESMSQMLSEINVQMALMSTIIGAIAGISLLVAGVGVMNIMLVSVTERTREIGIRKALGARKGVIMQQFVIEALVTSTLGGSLGIILGCIASPTIGNIMGMSSPANFNAVLISFSVSVAIGLIFGYMPAMRAASLNPIDALRSE</sequence>
<comment type="caution">
    <text evidence="10">The sequence shown here is derived from an EMBL/GenBank/DDBJ whole genome shotgun (WGS) entry which is preliminary data.</text>
</comment>
<keyword evidence="2" id="KW-1003">Cell membrane</keyword>
<keyword evidence="3 7" id="KW-0812">Transmembrane</keyword>
<dbReference type="InterPro" id="IPR050250">
    <property type="entry name" value="Macrolide_Exporter_MacB"/>
</dbReference>
<evidence type="ECO:0000259" key="9">
    <source>
        <dbReference type="Pfam" id="PF12704"/>
    </source>
</evidence>
<dbReference type="InterPro" id="IPR025857">
    <property type="entry name" value="MacB_PCD"/>
</dbReference>
<dbReference type="PANTHER" id="PTHR30572:SF4">
    <property type="entry name" value="ABC TRANSPORTER PERMEASE YTRF"/>
    <property type="match status" value="1"/>
</dbReference>
<feature type="domain" description="ABC3 transporter permease C-terminal" evidence="8">
    <location>
        <begin position="278"/>
        <end position="391"/>
    </location>
</feature>
<dbReference type="PANTHER" id="PTHR30572">
    <property type="entry name" value="MEMBRANE COMPONENT OF TRANSPORTER-RELATED"/>
    <property type="match status" value="1"/>
</dbReference>
<feature type="transmembrane region" description="Helical" evidence="7">
    <location>
        <begin position="318"/>
        <end position="341"/>
    </location>
</feature>
<dbReference type="GO" id="GO:0005886">
    <property type="term" value="C:plasma membrane"/>
    <property type="evidence" value="ECO:0007669"/>
    <property type="project" value="UniProtKB-SubCell"/>
</dbReference>
<keyword evidence="4 7" id="KW-1133">Transmembrane helix</keyword>
<evidence type="ECO:0000259" key="8">
    <source>
        <dbReference type="Pfam" id="PF02687"/>
    </source>
</evidence>
<reference evidence="11" key="1">
    <citation type="submission" date="2016-01" db="EMBL/GenBank/DDBJ databases">
        <authorList>
            <person name="Mitreva M."/>
            <person name="Pepin K.H."/>
            <person name="Mihindukulasuriya K.A."/>
            <person name="Fulton R."/>
            <person name="Fronick C."/>
            <person name="O'Laughlin M."/>
            <person name="Miner T."/>
            <person name="Herter B."/>
            <person name="Rosa B.A."/>
            <person name="Cordes M."/>
            <person name="Tomlinson C."/>
            <person name="Wollam A."/>
            <person name="Palsikar V.B."/>
            <person name="Mardis E.R."/>
            <person name="Wilson R.K."/>
        </authorList>
    </citation>
    <scope>NUCLEOTIDE SEQUENCE [LARGE SCALE GENOMIC DNA]</scope>
    <source>
        <strain evidence="11">DNF00896</strain>
    </source>
</reference>
<evidence type="ECO:0000256" key="6">
    <source>
        <dbReference type="ARBA" id="ARBA00038076"/>
    </source>
</evidence>
<name>A0A133ZZB7_9FIRM</name>
<feature type="domain" description="MacB-like periplasmic core" evidence="9">
    <location>
        <begin position="25"/>
        <end position="235"/>
    </location>
</feature>
<comment type="similarity">
    <text evidence="6">Belongs to the ABC-4 integral membrane protein family.</text>
</comment>
<dbReference type="GO" id="GO:0022857">
    <property type="term" value="F:transmembrane transporter activity"/>
    <property type="evidence" value="ECO:0007669"/>
    <property type="project" value="TreeGrafter"/>
</dbReference>
<feature type="transmembrane region" description="Helical" evidence="7">
    <location>
        <begin position="26"/>
        <end position="50"/>
    </location>
</feature>
<feature type="transmembrane region" description="Helical" evidence="7">
    <location>
        <begin position="361"/>
        <end position="381"/>
    </location>
</feature>
<dbReference type="PATRIC" id="fig|467210.3.peg.232"/>
<evidence type="ECO:0000256" key="2">
    <source>
        <dbReference type="ARBA" id="ARBA00022475"/>
    </source>
</evidence>
<feature type="transmembrane region" description="Helical" evidence="7">
    <location>
        <begin position="269"/>
        <end position="297"/>
    </location>
</feature>
<dbReference type="AlphaFoldDB" id="A0A133ZZB7"/>
<dbReference type="Pfam" id="PF12704">
    <property type="entry name" value="MacB_PCD"/>
    <property type="match status" value="1"/>
</dbReference>